<gene>
    <name evidence="12" type="ORF">CDEST_09108</name>
</gene>
<evidence type="ECO:0000256" key="2">
    <source>
        <dbReference type="ARBA" id="ARBA00022553"/>
    </source>
</evidence>
<dbReference type="Proteomes" id="UP001322277">
    <property type="component" value="Chromosome 5"/>
</dbReference>
<evidence type="ECO:0000256" key="1">
    <source>
        <dbReference type="ARBA" id="ARBA00022450"/>
    </source>
</evidence>
<dbReference type="InterPro" id="IPR014043">
    <property type="entry name" value="Acyl_transferase_dom"/>
</dbReference>
<dbReference type="InterPro" id="IPR057326">
    <property type="entry name" value="KR_dom"/>
</dbReference>
<dbReference type="Pfam" id="PF00109">
    <property type="entry name" value="ketoacyl-synt"/>
    <property type="match status" value="1"/>
</dbReference>
<dbReference type="PROSITE" id="PS52019">
    <property type="entry name" value="PKS_MFAS_DH"/>
    <property type="match status" value="1"/>
</dbReference>
<dbReference type="InterPro" id="IPR009081">
    <property type="entry name" value="PP-bd_ACP"/>
</dbReference>
<evidence type="ECO:0000256" key="3">
    <source>
        <dbReference type="ARBA" id="ARBA00022603"/>
    </source>
</evidence>
<keyword evidence="13" id="KW-1185">Reference proteome</keyword>
<dbReference type="SMART" id="SM00826">
    <property type="entry name" value="PKS_DH"/>
    <property type="match status" value="1"/>
</dbReference>
<feature type="domain" description="Carrier" evidence="9">
    <location>
        <begin position="2125"/>
        <end position="2202"/>
    </location>
</feature>
<dbReference type="SUPFAM" id="SSF53901">
    <property type="entry name" value="Thiolase-like"/>
    <property type="match status" value="1"/>
</dbReference>
<dbReference type="SMART" id="SM00825">
    <property type="entry name" value="PKS_KS"/>
    <property type="match status" value="1"/>
</dbReference>
<dbReference type="PANTHER" id="PTHR43775:SF49">
    <property type="entry name" value="SYNTHASE, PUTATIVE (JCVI)-RELATED"/>
    <property type="match status" value="1"/>
</dbReference>
<dbReference type="KEGG" id="cdet:87945611"/>
<dbReference type="SUPFAM" id="SSF51735">
    <property type="entry name" value="NAD(P)-binding Rossmann-fold domains"/>
    <property type="match status" value="1"/>
</dbReference>
<reference evidence="13" key="1">
    <citation type="journal article" date="2023" name="bioRxiv">
        <title>Complete genome of the Medicago anthracnose fungus, Colletotrichum destructivum, reveals a mini-chromosome-like region within a core chromosome.</title>
        <authorList>
            <person name="Lapalu N."/>
            <person name="Simon A."/>
            <person name="Lu A."/>
            <person name="Plaumann P.-L."/>
            <person name="Amselem J."/>
            <person name="Pigne S."/>
            <person name="Auger A."/>
            <person name="Koch C."/>
            <person name="Dallery J.-F."/>
            <person name="O'Connell R.J."/>
        </authorList>
    </citation>
    <scope>NUCLEOTIDE SEQUENCE [LARGE SCALE GENOMIC DNA]</scope>
    <source>
        <strain evidence="13">CBS 520.97</strain>
    </source>
</reference>
<evidence type="ECO:0000256" key="8">
    <source>
        <dbReference type="SAM" id="MobiDB-lite"/>
    </source>
</evidence>
<dbReference type="Gene3D" id="3.40.47.10">
    <property type="match status" value="1"/>
</dbReference>
<dbReference type="GO" id="GO:0006633">
    <property type="term" value="P:fatty acid biosynthetic process"/>
    <property type="evidence" value="ECO:0007669"/>
    <property type="project" value="InterPro"/>
</dbReference>
<protein>
    <submittedName>
        <fullName evidence="12">Acyl transferase domain superfamily, phosphopantetheine binding ACP domain, thiolase</fullName>
    </submittedName>
</protein>
<feature type="active site" description="Proton acceptor; for dehydratase activity" evidence="7">
    <location>
        <position position="1043"/>
    </location>
</feature>
<dbReference type="GO" id="GO:0004315">
    <property type="term" value="F:3-oxoacyl-[acyl-carrier-protein] synthase activity"/>
    <property type="evidence" value="ECO:0007669"/>
    <property type="project" value="InterPro"/>
</dbReference>
<dbReference type="Gene3D" id="3.40.50.720">
    <property type="entry name" value="NAD(P)-binding Rossmann-like Domain"/>
    <property type="match status" value="1"/>
</dbReference>
<organism evidence="12 13">
    <name type="scientific">Colletotrichum destructivum</name>
    <dbReference type="NCBI Taxonomy" id="34406"/>
    <lineage>
        <taxon>Eukaryota</taxon>
        <taxon>Fungi</taxon>
        <taxon>Dikarya</taxon>
        <taxon>Ascomycota</taxon>
        <taxon>Pezizomycotina</taxon>
        <taxon>Sordariomycetes</taxon>
        <taxon>Hypocreomycetidae</taxon>
        <taxon>Glomerellales</taxon>
        <taxon>Glomerellaceae</taxon>
        <taxon>Colletotrichum</taxon>
        <taxon>Colletotrichum destructivum species complex</taxon>
    </lineage>
</organism>
<dbReference type="InterPro" id="IPR014030">
    <property type="entry name" value="Ketoacyl_synth_N"/>
</dbReference>
<proteinExistence type="predicted"/>
<evidence type="ECO:0000259" key="11">
    <source>
        <dbReference type="PROSITE" id="PS52019"/>
    </source>
</evidence>
<dbReference type="EMBL" id="CP137309">
    <property type="protein sequence ID" value="WQF84094.1"/>
    <property type="molecule type" value="Genomic_DNA"/>
</dbReference>
<evidence type="ECO:0000256" key="5">
    <source>
        <dbReference type="ARBA" id="ARBA00023002"/>
    </source>
</evidence>
<accession>A0AAX4IL81</accession>
<dbReference type="InterPro" id="IPR032821">
    <property type="entry name" value="PKS_assoc"/>
</dbReference>
<dbReference type="PROSITE" id="PS52004">
    <property type="entry name" value="KS3_2"/>
    <property type="match status" value="1"/>
</dbReference>
<dbReference type="Pfam" id="PF21089">
    <property type="entry name" value="PKS_DH_N"/>
    <property type="match status" value="1"/>
</dbReference>
<dbReference type="InterPro" id="IPR016036">
    <property type="entry name" value="Malonyl_transacylase_ACP-bd"/>
</dbReference>
<dbReference type="RefSeq" id="XP_062781318.1">
    <property type="nucleotide sequence ID" value="XM_062925267.1"/>
</dbReference>
<dbReference type="Pfam" id="PF08659">
    <property type="entry name" value="KR"/>
    <property type="match status" value="1"/>
</dbReference>
<dbReference type="InterPro" id="IPR016039">
    <property type="entry name" value="Thiolase-like"/>
</dbReference>
<evidence type="ECO:0000259" key="10">
    <source>
        <dbReference type="PROSITE" id="PS52004"/>
    </source>
</evidence>
<dbReference type="InterPro" id="IPR049900">
    <property type="entry name" value="PKS_mFAS_DH"/>
</dbReference>
<dbReference type="Pfam" id="PF16197">
    <property type="entry name" value="KAsynt_C_assoc"/>
    <property type="match status" value="1"/>
</dbReference>
<dbReference type="InterPro" id="IPR014031">
    <property type="entry name" value="Ketoacyl_synth_C"/>
</dbReference>
<dbReference type="InterPro" id="IPR013968">
    <property type="entry name" value="PKS_KR"/>
</dbReference>
<dbReference type="PANTHER" id="PTHR43775">
    <property type="entry name" value="FATTY ACID SYNTHASE"/>
    <property type="match status" value="1"/>
</dbReference>
<feature type="compositionally biased region" description="Low complexity" evidence="8">
    <location>
        <begin position="134"/>
        <end position="153"/>
    </location>
</feature>
<feature type="region of interest" description="C-terminal hotdog fold" evidence="7">
    <location>
        <begin position="1201"/>
        <end position="1379"/>
    </location>
</feature>
<dbReference type="PROSITE" id="PS00606">
    <property type="entry name" value="KS3_1"/>
    <property type="match status" value="1"/>
</dbReference>
<dbReference type="InterPro" id="IPR018201">
    <property type="entry name" value="Ketoacyl_synth_AS"/>
</dbReference>
<keyword evidence="4 12" id="KW-0808">Transferase</keyword>
<dbReference type="InterPro" id="IPR001227">
    <property type="entry name" value="Ac_transferase_dom_sf"/>
</dbReference>
<feature type="active site" description="Proton donor; for dehydratase activity" evidence="7">
    <location>
        <position position="1266"/>
    </location>
</feature>
<dbReference type="PROSITE" id="PS50075">
    <property type="entry name" value="CARRIER"/>
    <property type="match status" value="1"/>
</dbReference>
<dbReference type="Pfam" id="PF00698">
    <property type="entry name" value="Acyl_transf_1"/>
    <property type="match status" value="1"/>
</dbReference>
<dbReference type="SMART" id="SM00827">
    <property type="entry name" value="PKS_AT"/>
    <property type="match status" value="1"/>
</dbReference>
<dbReference type="InterPro" id="IPR049552">
    <property type="entry name" value="PKS_DH_N"/>
</dbReference>
<dbReference type="InterPro" id="IPR020841">
    <property type="entry name" value="PKS_Beta-ketoAc_synthase_dom"/>
</dbReference>
<keyword evidence="2" id="KW-0597">Phosphoprotein</keyword>
<feature type="region of interest" description="Disordered" evidence="8">
    <location>
        <begin position="1178"/>
        <end position="1201"/>
    </location>
</feature>
<dbReference type="GO" id="GO:0004312">
    <property type="term" value="F:fatty acid synthase activity"/>
    <property type="evidence" value="ECO:0007669"/>
    <property type="project" value="TreeGrafter"/>
</dbReference>
<dbReference type="GO" id="GO:0016491">
    <property type="term" value="F:oxidoreductase activity"/>
    <property type="evidence" value="ECO:0007669"/>
    <property type="project" value="UniProtKB-KW"/>
</dbReference>
<dbReference type="SUPFAM" id="SSF55048">
    <property type="entry name" value="Probable ACP-binding domain of malonyl-CoA ACP transacylase"/>
    <property type="match status" value="1"/>
</dbReference>
<feature type="domain" description="PKS/mFAS DH" evidence="11">
    <location>
        <begin position="1010"/>
        <end position="1379"/>
    </location>
</feature>
<dbReference type="InterPro" id="IPR036736">
    <property type="entry name" value="ACP-like_sf"/>
</dbReference>
<dbReference type="SMART" id="SM00822">
    <property type="entry name" value="PKS_KR"/>
    <property type="match status" value="1"/>
</dbReference>
<evidence type="ECO:0000256" key="7">
    <source>
        <dbReference type="PROSITE-ProRule" id="PRU01363"/>
    </source>
</evidence>
<dbReference type="Gene3D" id="3.10.129.110">
    <property type="entry name" value="Polyketide synthase dehydratase"/>
    <property type="match status" value="1"/>
</dbReference>
<keyword evidence="5" id="KW-0560">Oxidoreductase</keyword>
<dbReference type="InterPro" id="IPR042104">
    <property type="entry name" value="PKS_dehydratase_sf"/>
</dbReference>
<dbReference type="SUPFAM" id="SSF52151">
    <property type="entry name" value="FabD/lysophospholipase-like"/>
    <property type="match status" value="1"/>
</dbReference>
<dbReference type="GO" id="GO:0031177">
    <property type="term" value="F:phosphopantetheine binding"/>
    <property type="evidence" value="ECO:0007669"/>
    <property type="project" value="InterPro"/>
</dbReference>
<dbReference type="InterPro" id="IPR036291">
    <property type="entry name" value="NAD(P)-bd_dom_sf"/>
</dbReference>
<feature type="region of interest" description="Disordered" evidence="8">
    <location>
        <begin position="2080"/>
        <end position="2099"/>
    </location>
</feature>
<dbReference type="Pfam" id="PF14765">
    <property type="entry name" value="PS-DH"/>
    <property type="match status" value="1"/>
</dbReference>
<dbReference type="GeneID" id="87945611"/>
<name>A0AAX4IL81_9PEZI</name>
<evidence type="ECO:0000313" key="13">
    <source>
        <dbReference type="Proteomes" id="UP001322277"/>
    </source>
</evidence>
<dbReference type="InterPro" id="IPR049551">
    <property type="entry name" value="PKS_DH_C"/>
</dbReference>
<keyword evidence="3" id="KW-0489">Methyltransferase</keyword>
<keyword evidence="6" id="KW-0511">Multifunctional enzyme</keyword>
<dbReference type="SMART" id="SM00823">
    <property type="entry name" value="PKS_PP"/>
    <property type="match status" value="1"/>
</dbReference>
<dbReference type="Gene3D" id="1.10.1200.10">
    <property type="entry name" value="ACP-like"/>
    <property type="match status" value="1"/>
</dbReference>
<dbReference type="Pfam" id="PF02801">
    <property type="entry name" value="Ketoacyl-synt_C"/>
    <property type="match status" value="1"/>
</dbReference>
<evidence type="ECO:0000259" key="9">
    <source>
        <dbReference type="PROSITE" id="PS50075"/>
    </source>
</evidence>
<dbReference type="InterPro" id="IPR020807">
    <property type="entry name" value="PKS_DH"/>
</dbReference>
<feature type="region of interest" description="Disordered" evidence="8">
    <location>
        <begin position="133"/>
        <end position="155"/>
    </location>
</feature>
<feature type="region of interest" description="N-terminal hotdog fold" evidence="7">
    <location>
        <begin position="1010"/>
        <end position="1157"/>
    </location>
</feature>
<dbReference type="GO" id="GO:0044550">
    <property type="term" value="P:secondary metabolite biosynthetic process"/>
    <property type="evidence" value="ECO:0007669"/>
    <property type="project" value="TreeGrafter"/>
</dbReference>
<dbReference type="Pfam" id="PF00550">
    <property type="entry name" value="PP-binding"/>
    <property type="match status" value="1"/>
</dbReference>
<evidence type="ECO:0000313" key="12">
    <source>
        <dbReference type="EMBL" id="WQF84094.1"/>
    </source>
</evidence>
<dbReference type="SUPFAM" id="SSF47336">
    <property type="entry name" value="ACP-like"/>
    <property type="match status" value="1"/>
</dbReference>
<evidence type="ECO:0000256" key="4">
    <source>
        <dbReference type="ARBA" id="ARBA00022679"/>
    </source>
</evidence>
<dbReference type="InterPro" id="IPR016035">
    <property type="entry name" value="Acyl_Trfase/lysoPLipase"/>
</dbReference>
<sequence>MAPAAPPEPIAVCGMAARLPGEVRTPAEFWDMLMAKRNGLVDWPRSSSTSDGGKSPAAAGRFDAAGFQSDTPAKNTLQAPQAYLLNHVSMGDFDPSFFPVGAKEASRMDPMQRQLLEVAYECAENAGAARNLFGGNTSASTSTNTRTGTGTRESPLDLASRKDVGVFVGVFGEDWLQENVMDSQLAGLYRGTGFLDFLQANRVSFAMDWQGPSIVVKTGCSASLVALDMACHSLRAGECSAAVVLGVNLITSPLMTLLYTAQGLLSPSGCCRTFDAAANGYGRGEAVNAVFLRRLSDAERAGDPIRALVRASATGHDGRKVGQLKPDAAAQELLIRKAYALAGIPDSQFGDTAWIECHGTGTAVGDPIEMRSVANVFGRDGIVVGSVKPNVGHSEGAAGLTGLIKAVLSLEHNVIPPNIFFNTPNPLIPWKAAQLRVPVDPVPWPEGRKKRVSVNSFGVGGSNAHVIVEAGRPSKSLRSLVPITEAARVLLLFSATHPWSLQKQVLNHRNYLLERLPASCDDVGGLLRDMAYTLGCRRHHFPLRTYTVVRVQQEPKNEGQDKTKAASGGLLNFGDAGYSGHVQDKTPPARVAYVFTGQGAQSARMGYELLCDNSVFADSIRYLDQCLESLPDNLAPDWTLFEELSKPAPDSLMDETRYSLPCCAAVQIGLVNMFRAWGVLPAAVVGHSSGEVASAYAAGVLSARKAIIIAYLRGMVLEEVLDDDGKALRRRPGAMATVGLGAEQTARFLSPGAVVACDNSPSSTTVSGDEDAVQETLRKVAEADPQIRCHALRVRTAFHSHHVEPSALKYEELLRSLLDRGEAGSRLSSSCSLYSSVSGSLEQDAAKLVGSARYWRDSLAKPVLFRQALEQLISCEHSPNNPRNTNNSLLLLIEIGPHPALRKPVAETLSELQRSSSSSSTTSEPQILHIATLRRGERSDEALLRSAGELFVRGALTEANMESIFRTDGSASSASHCLTDLPPYAWHHGTQYLDPPRVASVYKSARRLPHELLGARVPDATDLEPCWRCVLEPDDQPAWLGHHIVDGQTVFPAAGFVAMAGEAVSRLGSGQVANKSYVMRNVSVKTALVVPQGSTFELFTRLSQAQDHHLGDDAAAEDNCLNGTWYDFHIMALVPDRDGDRWTSHCRGLVAASGVASSASSNGKACYGSANIGPVTGPATCPATENGTDPGGGDGDGDGDARTVDSAEWYSIADSVGLSYGPSLQGLQDITASTSRLAASATVFDYDLDDHDEGEAGYALHPAVLDMGLQLNLVAMCQGLREKCDLLLLPTYIEELSVGADTTRTLQDNGSTPKAHDARLDMRAEVRWVRKGRSLQGTITATASVPDDNDREERLGHYPCRRLSLRNVKFMAKPPLARHTPQGAPVMTLQPRLASVFDWAPDAELVDTERIVSGVEMARLFAFKNPRVRVCVFARDGDVTLASAVARALGTETMSNGNVLASLTYAAATTAELGLAQLSLQEDEQHHARLVPTWLDLSQDLPAQPEQGHGGFDLVLVDGPAALARLCSISAPHQCALPVGPGGWILGDRPSSEGETETETDRKLEQLGITLVCRSSPASDRVNKGIHAARALLPSHKKDAGSRQRRVVIIIATPALDELARSLQSVLEEIEICSEIRVSRSGDQPLPADDDDEEQAVIVSMMYLEQSPAEEALTAEFFRSYIDRLLAARKPHVWLLPPLQLGSTGPASLCHRPDPAWLIGLTRTARTENPALDLSTVELDTTNTPVRVAAGAVARIIERMIQLGPGPGPGIPQLDRPDMDRELGVTHDGTVLIPRMTWSSLDDAATLSKTDTADGTGDLGLASFREDASYLLVGGLGGLGRSICRWMAARGARHLVLFSRSASDSDSATIALVDELASMGCDVVRVGGCAEHFPAIERAVVAAEHSAPRGLAGVLHMPMVLRDRPLRDMTWDDWTAVVDPKVRGAWNLHNALWRRRRVQLDFFVLFSSVSGIVGQLGQANYNAANAFLDAFALYRRSLGLPASVLDLGIVGHVGAVARDEALAAQFRKAGYVFLGEEAVLQAVGIAVSPSAPAQLIVGLAQDPQADTSTRAVVWNRDPRMAKASGSGSGEVEQRAGASATDAIKRETQEIVSWAKEDPVGLVTNARRESLASCLGRAVYQVLVTPLKQLSLTRNINSLGLDSFAAVELTAWIQQRFGVQLSTMEANTSINLLQLADLVMDRMVVKYRQANQPGKLLMAGNHQPHATTSTT</sequence>
<dbReference type="Gene3D" id="3.40.366.10">
    <property type="entry name" value="Malonyl-Coenzyme A Acyl Carrier Protein, domain 2"/>
    <property type="match status" value="1"/>
</dbReference>
<keyword evidence="1" id="KW-0596">Phosphopantetheine</keyword>
<dbReference type="InterPro" id="IPR050091">
    <property type="entry name" value="PKS_NRPS_Biosynth_Enz"/>
</dbReference>
<dbReference type="InterPro" id="IPR020806">
    <property type="entry name" value="PKS_PP-bd"/>
</dbReference>
<evidence type="ECO:0000256" key="6">
    <source>
        <dbReference type="ARBA" id="ARBA00023268"/>
    </source>
</evidence>
<feature type="domain" description="Ketosynthase family 3 (KS3)" evidence="10">
    <location>
        <begin position="7"/>
        <end position="470"/>
    </location>
</feature>
<dbReference type="CDD" id="cd00833">
    <property type="entry name" value="PKS"/>
    <property type="match status" value="1"/>
</dbReference>